<feature type="compositionally biased region" description="Polar residues" evidence="1">
    <location>
        <begin position="108"/>
        <end position="119"/>
    </location>
</feature>
<feature type="compositionally biased region" description="Low complexity" evidence="1">
    <location>
        <begin position="87"/>
        <end position="107"/>
    </location>
</feature>
<feature type="region of interest" description="Disordered" evidence="1">
    <location>
        <begin position="87"/>
        <end position="126"/>
    </location>
</feature>
<keyword evidence="3" id="KW-1185">Reference proteome</keyword>
<gene>
    <name evidence="2" type="ORF">PtA15_10A259</name>
</gene>
<feature type="compositionally biased region" description="Basic and acidic residues" evidence="1">
    <location>
        <begin position="44"/>
        <end position="57"/>
    </location>
</feature>
<dbReference type="Proteomes" id="UP001164743">
    <property type="component" value="Chromosome 10A"/>
</dbReference>
<evidence type="ECO:0000313" key="2">
    <source>
        <dbReference type="EMBL" id="WAQ88839.1"/>
    </source>
</evidence>
<reference evidence="2" key="1">
    <citation type="submission" date="2022-10" db="EMBL/GenBank/DDBJ databases">
        <title>Puccinia triticina Genome sequencing and assembly.</title>
        <authorList>
            <person name="Li C."/>
        </authorList>
    </citation>
    <scope>NUCLEOTIDE SEQUENCE</scope>
    <source>
        <strain evidence="2">Pt15</strain>
    </source>
</reference>
<feature type="compositionally biased region" description="Basic residues" evidence="1">
    <location>
        <begin position="22"/>
        <end position="36"/>
    </location>
</feature>
<dbReference type="EMBL" id="CP110430">
    <property type="protein sequence ID" value="WAQ88839.1"/>
    <property type="molecule type" value="Genomic_DNA"/>
</dbReference>
<accession>A0ABY7CW21</accession>
<feature type="compositionally biased region" description="Acidic residues" evidence="1">
    <location>
        <begin position="58"/>
        <end position="68"/>
    </location>
</feature>
<name>A0ABY7CW21_9BASI</name>
<protein>
    <submittedName>
        <fullName evidence="2">Uncharacterized protein</fullName>
    </submittedName>
</protein>
<sequence>MHNVFLGLLSNHGKELFGLKISGKKASNRTNTKHFGQKSPTSESNHESDSKDDCKEDFPDDDVTEDPEVAISEELKELLKAFQDLDLSIPTSPSDSDSCSSEGSTQSILETESESNQDPVVTAENDIPTMLNPLGARARAVNSW</sequence>
<evidence type="ECO:0000256" key="1">
    <source>
        <dbReference type="SAM" id="MobiDB-lite"/>
    </source>
</evidence>
<feature type="region of interest" description="Disordered" evidence="1">
    <location>
        <begin position="21"/>
        <end position="70"/>
    </location>
</feature>
<evidence type="ECO:0000313" key="3">
    <source>
        <dbReference type="Proteomes" id="UP001164743"/>
    </source>
</evidence>
<proteinExistence type="predicted"/>
<dbReference type="RefSeq" id="XP_053024394.1">
    <property type="nucleotide sequence ID" value="XM_053160417.1"/>
</dbReference>
<organism evidence="2 3">
    <name type="scientific">Puccinia triticina</name>
    <dbReference type="NCBI Taxonomy" id="208348"/>
    <lineage>
        <taxon>Eukaryota</taxon>
        <taxon>Fungi</taxon>
        <taxon>Dikarya</taxon>
        <taxon>Basidiomycota</taxon>
        <taxon>Pucciniomycotina</taxon>
        <taxon>Pucciniomycetes</taxon>
        <taxon>Pucciniales</taxon>
        <taxon>Pucciniaceae</taxon>
        <taxon>Puccinia</taxon>
    </lineage>
</organism>
<dbReference type="GeneID" id="77801312"/>